<dbReference type="RefSeq" id="WP_203737858.1">
    <property type="nucleotide sequence ID" value="NZ_BOMO01000180.1"/>
</dbReference>
<dbReference type="Gene3D" id="3.40.50.1820">
    <property type="entry name" value="alpha/beta hydrolase"/>
    <property type="match status" value="1"/>
</dbReference>
<dbReference type="GO" id="GO:0003824">
    <property type="term" value="F:catalytic activity"/>
    <property type="evidence" value="ECO:0007669"/>
    <property type="project" value="UniProtKB-ARBA"/>
</dbReference>
<feature type="domain" description="AB hydrolase-1" evidence="1">
    <location>
        <begin position="36"/>
        <end position="276"/>
    </location>
</feature>
<dbReference type="GO" id="GO:0016020">
    <property type="term" value="C:membrane"/>
    <property type="evidence" value="ECO:0007669"/>
    <property type="project" value="TreeGrafter"/>
</dbReference>
<protein>
    <submittedName>
        <fullName evidence="2">Pimeloyl-ACP methyl ester carboxylesterase</fullName>
    </submittedName>
</protein>
<dbReference type="Pfam" id="PF00561">
    <property type="entry name" value="Abhydrolase_1"/>
    <property type="match status" value="1"/>
</dbReference>
<evidence type="ECO:0000313" key="3">
    <source>
        <dbReference type="Proteomes" id="UP000239415"/>
    </source>
</evidence>
<keyword evidence="3" id="KW-1185">Reference proteome</keyword>
<dbReference type="PRINTS" id="PR00111">
    <property type="entry name" value="ABHYDROLASE"/>
</dbReference>
<organism evidence="2 3">
    <name type="scientific">Actinoplanes italicus</name>
    <dbReference type="NCBI Taxonomy" id="113567"/>
    <lineage>
        <taxon>Bacteria</taxon>
        <taxon>Bacillati</taxon>
        <taxon>Actinomycetota</taxon>
        <taxon>Actinomycetes</taxon>
        <taxon>Micromonosporales</taxon>
        <taxon>Micromonosporaceae</taxon>
        <taxon>Actinoplanes</taxon>
    </lineage>
</organism>
<dbReference type="InterPro" id="IPR029058">
    <property type="entry name" value="AB_hydrolase_fold"/>
</dbReference>
<sequence>MTSPPQSSARPPAIPSTRETTILGSELAYTTAGTGPAVLLVHGLGGDRRTWRHLIGPLATGHTVIAVDLPGHGQSGPPAGDFSLGAHATALRDLLITLGHGSATVVGHSLGGGIALQFAYQFPERTDRLVLISSGGLGPEVTPVLRAATLPGAEVVVAGMALLPRWLTRRVVPVLSLLPGVAARQDAGPLAESLHQLGRVTHRRAFIRTARSVLDWRGQAVSATSHLQLLADLPVMVAWGDHDATIPPGHHRAVADLLPNPTVVEITGAGHYPHETAVDQILPALLAFLAGSTAFQYSEDRWRHLLARSPLT</sequence>
<dbReference type="InterPro" id="IPR050266">
    <property type="entry name" value="AB_hydrolase_sf"/>
</dbReference>
<comment type="caution">
    <text evidence="2">The sequence shown here is derived from an EMBL/GenBank/DDBJ whole genome shotgun (WGS) entry which is preliminary data.</text>
</comment>
<evidence type="ECO:0000313" key="2">
    <source>
        <dbReference type="EMBL" id="PRX20456.1"/>
    </source>
</evidence>
<gene>
    <name evidence="2" type="ORF">CLV67_108254</name>
</gene>
<evidence type="ECO:0000259" key="1">
    <source>
        <dbReference type="Pfam" id="PF00561"/>
    </source>
</evidence>
<dbReference type="InterPro" id="IPR000073">
    <property type="entry name" value="AB_hydrolase_1"/>
</dbReference>
<dbReference type="Proteomes" id="UP000239415">
    <property type="component" value="Unassembled WGS sequence"/>
</dbReference>
<dbReference type="SUPFAM" id="SSF53474">
    <property type="entry name" value="alpha/beta-Hydrolases"/>
    <property type="match status" value="1"/>
</dbReference>
<name>A0A2T0KBS5_9ACTN</name>
<dbReference type="PANTHER" id="PTHR43798">
    <property type="entry name" value="MONOACYLGLYCEROL LIPASE"/>
    <property type="match status" value="1"/>
</dbReference>
<accession>A0A2T0KBS5</accession>
<dbReference type="AlphaFoldDB" id="A0A2T0KBS5"/>
<proteinExistence type="predicted"/>
<dbReference type="EMBL" id="PVMZ01000008">
    <property type="protein sequence ID" value="PRX20456.1"/>
    <property type="molecule type" value="Genomic_DNA"/>
</dbReference>
<dbReference type="PANTHER" id="PTHR43798:SF33">
    <property type="entry name" value="HYDROLASE, PUTATIVE (AFU_ORTHOLOGUE AFUA_2G14860)-RELATED"/>
    <property type="match status" value="1"/>
</dbReference>
<reference evidence="2 3" key="1">
    <citation type="submission" date="2018-03" db="EMBL/GenBank/DDBJ databases">
        <title>Genomic Encyclopedia of Archaeal and Bacterial Type Strains, Phase II (KMG-II): from individual species to whole genera.</title>
        <authorList>
            <person name="Goeker M."/>
        </authorList>
    </citation>
    <scope>NUCLEOTIDE SEQUENCE [LARGE SCALE GENOMIC DNA]</scope>
    <source>
        <strain evidence="2 3">DSM 43146</strain>
    </source>
</reference>